<comment type="subcellular location">
    <subcellularLocation>
        <location evidence="1">Nucleus</location>
    </subcellularLocation>
</comment>
<organism evidence="7">
    <name type="scientific">Prunus dulcis</name>
    <name type="common">Almond</name>
    <name type="synonym">Amygdalus dulcis</name>
    <dbReference type="NCBI Taxonomy" id="3755"/>
    <lineage>
        <taxon>Eukaryota</taxon>
        <taxon>Viridiplantae</taxon>
        <taxon>Streptophyta</taxon>
        <taxon>Embryophyta</taxon>
        <taxon>Tracheophyta</taxon>
        <taxon>Spermatophyta</taxon>
        <taxon>Magnoliopsida</taxon>
        <taxon>eudicotyledons</taxon>
        <taxon>Gunneridae</taxon>
        <taxon>Pentapetalae</taxon>
        <taxon>rosids</taxon>
        <taxon>fabids</taxon>
        <taxon>Rosales</taxon>
        <taxon>Rosaceae</taxon>
        <taxon>Amygdaloideae</taxon>
        <taxon>Amygdaleae</taxon>
        <taxon>Prunus</taxon>
    </lineage>
</organism>
<gene>
    <name evidence="7" type="ORF">Prudu_014409</name>
</gene>
<dbReference type="SUPFAM" id="SSF118290">
    <property type="entry name" value="WRKY DNA-binding domain"/>
    <property type="match status" value="2"/>
</dbReference>
<dbReference type="Pfam" id="PF03106">
    <property type="entry name" value="WRKY"/>
    <property type="match status" value="2"/>
</dbReference>
<sequence>MKVENANDQTLSYFGGRIVREHRVLVQTRSNTENLDDEYKWKKYGTKVMKGNPNPRKIEEWVKPVEEIGVVQSPNDQIEMEGSSEVVEPLAHVVAFDDLNVRGIRNGMETLNSTTNMEAAGKQIKGSVTEPTSPTVGLDVMNMQGTMDENETLVSPREAVDKQIKGIRVVKLQASNSSKPNSAPKCTHPNCRMKKHLDRSLDGQMSEIVNKGGHNHPQLHSIRESTSQPIQTSSHSQQCPTRKLKWLFGLQHSSNMVSGVTSETEFEPLHSFSLDSSASFAEKHLIMEEDDSSTSSTVDDLEQNSLPSGLSLTHLKLIDH</sequence>
<dbReference type="PANTHER" id="PTHR31221">
    <property type="entry name" value="WRKY TRANSCRIPTION FACTOR PROTEIN 1-RELATED"/>
    <property type="match status" value="1"/>
</dbReference>
<dbReference type="GO" id="GO:0005634">
    <property type="term" value="C:nucleus"/>
    <property type="evidence" value="ECO:0007669"/>
    <property type="project" value="UniProtKB-SubCell"/>
</dbReference>
<evidence type="ECO:0000256" key="3">
    <source>
        <dbReference type="ARBA" id="ARBA00023125"/>
    </source>
</evidence>
<dbReference type="EMBL" id="AP019301">
    <property type="protein sequence ID" value="BBH03510.1"/>
    <property type="molecule type" value="Genomic_DNA"/>
</dbReference>
<evidence type="ECO:0000259" key="6">
    <source>
        <dbReference type="PROSITE" id="PS50811"/>
    </source>
</evidence>
<evidence type="ECO:0000256" key="2">
    <source>
        <dbReference type="ARBA" id="ARBA00023015"/>
    </source>
</evidence>
<dbReference type="PROSITE" id="PS50811">
    <property type="entry name" value="WRKY"/>
    <property type="match status" value="1"/>
</dbReference>
<dbReference type="SMART" id="SM00774">
    <property type="entry name" value="WRKY"/>
    <property type="match status" value="1"/>
</dbReference>
<protein>
    <recommendedName>
        <fullName evidence="6">WRKY domain-containing protein</fullName>
    </recommendedName>
</protein>
<keyword evidence="2" id="KW-0805">Transcription regulation</keyword>
<dbReference type="InterPro" id="IPR044810">
    <property type="entry name" value="WRKY_plant"/>
</dbReference>
<dbReference type="AlphaFoldDB" id="A0A4Y1RGU6"/>
<accession>A0A4Y1RGU6</accession>
<evidence type="ECO:0000256" key="4">
    <source>
        <dbReference type="ARBA" id="ARBA00023163"/>
    </source>
</evidence>
<feature type="domain" description="WRKY" evidence="6">
    <location>
        <begin position="30"/>
        <end position="56"/>
    </location>
</feature>
<evidence type="ECO:0000256" key="5">
    <source>
        <dbReference type="ARBA" id="ARBA00023242"/>
    </source>
</evidence>
<dbReference type="InterPro" id="IPR036576">
    <property type="entry name" value="WRKY_dom_sf"/>
</dbReference>
<name>A0A4Y1RGU6_PRUDU</name>
<dbReference type="GO" id="GO:0043565">
    <property type="term" value="F:sequence-specific DNA binding"/>
    <property type="evidence" value="ECO:0007669"/>
    <property type="project" value="InterPro"/>
</dbReference>
<keyword evidence="4" id="KW-0804">Transcription</keyword>
<evidence type="ECO:0000256" key="1">
    <source>
        <dbReference type="ARBA" id="ARBA00004123"/>
    </source>
</evidence>
<reference evidence="7" key="1">
    <citation type="journal article" date="2019" name="Science">
        <title>Mutation of a bHLH transcription factor allowed almond domestication.</title>
        <authorList>
            <person name="Sanchez-Perez R."/>
            <person name="Pavan S."/>
            <person name="Mazzeo R."/>
            <person name="Moldovan C."/>
            <person name="Aiese Cigliano R."/>
            <person name="Del Cueto J."/>
            <person name="Ricciardi F."/>
            <person name="Lotti C."/>
            <person name="Ricciardi L."/>
            <person name="Dicenta F."/>
            <person name="Lopez-Marques R.L."/>
            <person name="Lindberg Moller B."/>
        </authorList>
    </citation>
    <scope>NUCLEOTIDE SEQUENCE</scope>
</reference>
<proteinExistence type="predicted"/>
<keyword evidence="3" id="KW-0238">DNA-binding</keyword>
<dbReference type="GO" id="GO:0003700">
    <property type="term" value="F:DNA-binding transcription factor activity"/>
    <property type="evidence" value="ECO:0007669"/>
    <property type="project" value="InterPro"/>
</dbReference>
<dbReference type="InterPro" id="IPR003657">
    <property type="entry name" value="WRKY_dom"/>
</dbReference>
<keyword evidence="5" id="KW-0539">Nucleus</keyword>
<dbReference type="PANTHER" id="PTHR31221:SF193">
    <property type="entry name" value="WRKY TRANSCRIPTION FACTOR PROTEIN 1-RELATED"/>
    <property type="match status" value="1"/>
</dbReference>
<evidence type="ECO:0000313" key="7">
    <source>
        <dbReference type="EMBL" id="BBH03510.1"/>
    </source>
</evidence>
<dbReference type="Gene3D" id="2.20.25.80">
    <property type="entry name" value="WRKY domain"/>
    <property type="match status" value="2"/>
</dbReference>